<evidence type="ECO:0000256" key="1">
    <source>
        <dbReference type="SAM" id="Phobius"/>
    </source>
</evidence>
<sequence length="272" mass="31523">MPKNIKMLLLLLVVGFLLSMPISYFVTKMNQPPEEKHLAELDKVAGEMLRATEKGDYDTAKLKIERLASQFPNETLPISLRIESLNAVTQSILSAKKAYTNPKTTENRLLWHATQVRVAVDALSHQRSPMWRTYYNSYSKQMQNLLQAAVERDTETLRAQYEENYQLYLALRPAMTIQLKEQAMDKVTRKYEEIAKHLLNQKLDWQIMRSSIRELSSTMQEAFVGEDQTAVGSFMDNPESTYRLMVWISTLVTVSLAYVAWIKYSAMKQRRI</sequence>
<dbReference type="Pfam" id="PF09577">
    <property type="entry name" value="Spore_YpjB"/>
    <property type="match status" value="1"/>
</dbReference>
<organism evidence="2 3">
    <name type="scientific">Brevibacillus laterosporus LMG 15441</name>
    <dbReference type="NCBI Taxonomy" id="1042163"/>
    <lineage>
        <taxon>Bacteria</taxon>
        <taxon>Bacillati</taxon>
        <taxon>Bacillota</taxon>
        <taxon>Bacilli</taxon>
        <taxon>Bacillales</taxon>
        <taxon>Paenibacillaceae</taxon>
        <taxon>Brevibacillus</taxon>
    </lineage>
</organism>
<feature type="transmembrane region" description="Helical" evidence="1">
    <location>
        <begin position="244"/>
        <end position="262"/>
    </location>
</feature>
<keyword evidence="1" id="KW-1133">Transmembrane helix</keyword>
<dbReference type="HOGENOM" id="CLU_1021851_0_0_9"/>
<accession>A0A075R341</accession>
<dbReference type="eggNOG" id="ENOG502ZE0H">
    <property type="taxonomic scope" value="Bacteria"/>
</dbReference>
<dbReference type="EMBL" id="CP007806">
    <property type="protein sequence ID" value="AIG26264.1"/>
    <property type="molecule type" value="Genomic_DNA"/>
</dbReference>
<keyword evidence="1" id="KW-0812">Transmembrane</keyword>
<dbReference type="KEGG" id="blr:BRLA_c019430"/>
<name>A0A075R341_BRELA</name>
<dbReference type="RefSeq" id="WP_003341667.1">
    <property type="nucleotide sequence ID" value="NZ_CP007806.1"/>
</dbReference>
<protein>
    <submittedName>
        <fullName evidence="2">Sporulation protein YpjB</fullName>
    </submittedName>
</protein>
<evidence type="ECO:0000313" key="3">
    <source>
        <dbReference type="Proteomes" id="UP000005850"/>
    </source>
</evidence>
<reference evidence="2 3" key="1">
    <citation type="journal article" date="2011" name="J. Bacteriol.">
        <title>Genome sequence of Brevibacillus laterosporus LMG 15441, a pathogen of invertebrates.</title>
        <authorList>
            <person name="Djukic M."/>
            <person name="Poehlein A."/>
            <person name="Thurmer A."/>
            <person name="Daniel R."/>
        </authorList>
    </citation>
    <scope>NUCLEOTIDE SEQUENCE [LARGE SCALE GENOMIC DNA]</scope>
    <source>
        <strain evidence="2 3">LMG 15441</strain>
    </source>
</reference>
<evidence type="ECO:0000313" key="2">
    <source>
        <dbReference type="EMBL" id="AIG26264.1"/>
    </source>
</evidence>
<dbReference type="Proteomes" id="UP000005850">
    <property type="component" value="Chromosome"/>
</dbReference>
<keyword evidence="3" id="KW-1185">Reference proteome</keyword>
<proteinExistence type="predicted"/>
<dbReference type="STRING" id="1042163.BRLA_c019430"/>
<keyword evidence="1" id="KW-0472">Membrane</keyword>
<dbReference type="InterPro" id="IPR014231">
    <property type="entry name" value="Spore_YpjB"/>
</dbReference>
<dbReference type="AlphaFoldDB" id="A0A075R341"/>
<gene>
    <name evidence="2" type="primary">ypjB</name>
    <name evidence="2" type="ORF">BRLA_c019430</name>
</gene>